<evidence type="ECO:0000256" key="2">
    <source>
        <dbReference type="SAM" id="MobiDB-lite"/>
    </source>
</evidence>
<keyword evidence="6" id="KW-1185">Reference proteome</keyword>
<feature type="domain" description="GH16" evidence="4">
    <location>
        <begin position="37"/>
        <end position="287"/>
    </location>
</feature>
<sequence length="479" mass="50677">MSPRTRPGRTRLLSAALAAVVLTTPVLAAAAAASPAAALTGGPAPAAVGDVLWSQEFDGPAGTSPDTTQWRFDTGANGWGNAELQNYTTSRDNSALDGEGNLVLTARKQADGSYTSARLTTKGKVALTYGRIEARIKLPKGQGIWPAFWMLGDNNATWPATGEIDIMEYVGKEPNYVYGTVHGPGYLGAGGISGAYRHPQNQDFADAFHTYAIDWKPGEITWLVDGQQYHRVTRSDVGANPWLFDAPFYLLLNVAVGGEWPGYPDATTSFPQQMKVDWIRVVDNGANPTVSPTPTTPPRPTAAPTPVTPTPSATPRPSTPPAPQPSATPTRPATPTPTPTPTPKPTPGPLPTGSGTIRADGTLCLDVPWAKTHDGNPIQIVHCNRNVAQDWTRGADGTVRALGKCLDVAGGATRAGTQVQLWACNGTKAQQWRFDASTGALRNPQSGKCLDAKGGLPLSDGQRVIIWTCHGGANQRWVL</sequence>
<gene>
    <name evidence="5" type="ORF">Cph01nite_35420</name>
</gene>
<dbReference type="SUPFAM" id="SSF49899">
    <property type="entry name" value="Concanavalin A-like lectins/glucanases"/>
    <property type="match status" value="1"/>
</dbReference>
<dbReference type="CDD" id="cd23451">
    <property type="entry name" value="beta-trefoil_Ricin_laminarinase"/>
    <property type="match status" value="1"/>
</dbReference>
<dbReference type="InterPro" id="IPR035992">
    <property type="entry name" value="Ricin_B-like_lectins"/>
</dbReference>
<feature type="signal peptide" evidence="3">
    <location>
        <begin position="1"/>
        <end position="28"/>
    </location>
</feature>
<protein>
    <recommendedName>
        <fullName evidence="4">GH16 domain-containing protein</fullName>
    </recommendedName>
</protein>
<dbReference type="CDD" id="cd08023">
    <property type="entry name" value="GH16_laminarinase_like"/>
    <property type="match status" value="1"/>
</dbReference>
<reference evidence="5 6" key="1">
    <citation type="submission" date="2021-01" db="EMBL/GenBank/DDBJ databases">
        <title>Whole genome shotgun sequence of Cellulomonas phragmiteti NBRC 110785.</title>
        <authorList>
            <person name="Komaki H."/>
            <person name="Tamura T."/>
        </authorList>
    </citation>
    <scope>NUCLEOTIDE SEQUENCE [LARGE SCALE GENOMIC DNA]</scope>
    <source>
        <strain evidence="5 6">NBRC 110785</strain>
    </source>
</reference>
<proteinExistence type="inferred from homology"/>
<dbReference type="SMART" id="SM00458">
    <property type="entry name" value="RICIN"/>
    <property type="match status" value="1"/>
</dbReference>
<dbReference type="Proteomes" id="UP000614741">
    <property type="component" value="Unassembled WGS sequence"/>
</dbReference>
<evidence type="ECO:0000313" key="6">
    <source>
        <dbReference type="Proteomes" id="UP000614741"/>
    </source>
</evidence>
<dbReference type="InterPro" id="IPR000772">
    <property type="entry name" value="Ricin_B_lectin"/>
</dbReference>
<dbReference type="EMBL" id="BONP01000037">
    <property type="protein sequence ID" value="GIG41780.1"/>
    <property type="molecule type" value="Genomic_DNA"/>
</dbReference>
<dbReference type="PANTHER" id="PTHR10963">
    <property type="entry name" value="GLYCOSYL HYDROLASE-RELATED"/>
    <property type="match status" value="1"/>
</dbReference>
<feature type="region of interest" description="Disordered" evidence="2">
    <location>
        <begin position="285"/>
        <end position="359"/>
    </location>
</feature>
<dbReference type="Pfam" id="PF00652">
    <property type="entry name" value="Ricin_B_lectin"/>
    <property type="match status" value="1"/>
</dbReference>
<dbReference type="InterPro" id="IPR013320">
    <property type="entry name" value="ConA-like_dom_sf"/>
</dbReference>
<evidence type="ECO:0000259" key="4">
    <source>
        <dbReference type="PROSITE" id="PS51762"/>
    </source>
</evidence>
<evidence type="ECO:0000256" key="1">
    <source>
        <dbReference type="ARBA" id="ARBA00006865"/>
    </source>
</evidence>
<dbReference type="Gene3D" id="2.80.10.50">
    <property type="match status" value="1"/>
</dbReference>
<dbReference type="RefSeq" id="WP_203676225.1">
    <property type="nucleotide sequence ID" value="NZ_BONP01000037.1"/>
</dbReference>
<name>A0ABQ4DR05_9CELL</name>
<evidence type="ECO:0000313" key="5">
    <source>
        <dbReference type="EMBL" id="GIG41780.1"/>
    </source>
</evidence>
<feature type="compositionally biased region" description="Pro residues" evidence="2">
    <location>
        <begin position="294"/>
        <end position="350"/>
    </location>
</feature>
<dbReference type="PROSITE" id="PS51762">
    <property type="entry name" value="GH16_2"/>
    <property type="match status" value="1"/>
</dbReference>
<dbReference type="Gene3D" id="2.60.120.200">
    <property type="match status" value="1"/>
</dbReference>
<dbReference type="PANTHER" id="PTHR10963:SF55">
    <property type="entry name" value="GLYCOSIDE HYDROLASE FAMILY 16 PROTEIN"/>
    <property type="match status" value="1"/>
</dbReference>
<evidence type="ECO:0000256" key="3">
    <source>
        <dbReference type="SAM" id="SignalP"/>
    </source>
</evidence>
<dbReference type="Pfam" id="PF00722">
    <property type="entry name" value="Glyco_hydro_16"/>
    <property type="match status" value="1"/>
</dbReference>
<comment type="similarity">
    <text evidence="1">Belongs to the glycosyl hydrolase 16 family.</text>
</comment>
<dbReference type="PROSITE" id="PS50231">
    <property type="entry name" value="RICIN_B_LECTIN"/>
    <property type="match status" value="1"/>
</dbReference>
<dbReference type="InterPro" id="IPR000757">
    <property type="entry name" value="Beta-glucanase-like"/>
</dbReference>
<dbReference type="InterPro" id="IPR050546">
    <property type="entry name" value="Glycosyl_Hydrlase_16"/>
</dbReference>
<comment type="caution">
    <text evidence="5">The sequence shown here is derived from an EMBL/GenBank/DDBJ whole genome shotgun (WGS) entry which is preliminary data.</text>
</comment>
<dbReference type="SUPFAM" id="SSF50370">
    <property type="entry name" value="Ricin B-like lectins"/>
    <property type="match status" value="1"/>
</dbReference>
<keyword evidence="3" id="KW-0732">Signal</keyword>
<feature type="chain" id="PRO_5046850037" description="GH16 domain-containing protein" evidence="3">
    <location>
        <begin position="29"/>
        <end position="479"/>
    </location>
</feature>
<organism evidence="5 6">
    <name type="scientific">Cellulomonas phragmiteti</name>
    <dbReference type="NCBI Taxonomy" id="478780"/>
    <lineage>
        <taxon>Bacteria</taxon>
        <taxon>Bacillati</taxon>
        <taxon>Actinomycetota</taxon>
        <taxon>Actinomycetes</taxon>
        <taxon>Micrococcales</taxon>
        <taxon>Cellulomonadaceae</taxon>
        <taxon>Cellulomonas</taxon>
    </lineage>
</organism>
<dbReference type="NCBIfam" id="NF035930">
    <property type="entry name" value="lectin_2"/>
    <property type="match status" value="1"/>
</dbReference>
<accession>A0ABQ4DR05</accession>